<dbReference type="InterPro" id="IPR004089">
    <property type="entry name" value="MCPsignal_dom"/>
</dbReference>
<comment type="subcellular location">
    <subcellularLocation>
        <location evidence="1">Membrane</location>
    </subcellularLocation>
</comment>
<feature type="domain" description="Methyl-accepting transducer" evidence="7">
    <location>
        <begin position="148"/>
        <end position="282"/>
    </location>
</feature>
<comment type="similarity">
    <text evidence="3">Belongs to the methyl-accepting chemotaxis (MCP) protein family.</text>
</comment>
<reference evidence="8 9" key="1">
    <citation type="submission" date="2016-10" db="EMBL/GenBank/DDBJ databases">
        <authorList>
            <person name="de Groot N.N."/>
        </authorList>
    </citation>
    <scope>NUCLEOTIDE SEQUENCE [LARGE SCALE GENOMIC DNA]</scope>
    <source>
        <strain evidence="8 9">DSM 18438</strain>
    </source>
</reference>
<gene>
    <name evidence="8" type="ORF">SAMN05660443_1106</name>
</gene>
<dbReference type="AlphaFoldDB" id="A0A1I1FMM9"/>
<dbReference type="GO" id="GO:0006935">
    <property type="term" value="P:chemotaxis"/>
    <property type="evidence" value="ECO:0007669"/>
    <property type="project" value="InterPro"/>
</dbReference>
<proteinExistence type="inferred from homology"/>
<evidence type="ECO:0000256" key="3">
    <source>
        <dbReference type="ARBA" id="ARBA00029447"/>
    </source>
</evidence>
<sequence>MASEERPLPKRARLLQSRLLRRIGFLLVMTWLLVFLTQDYVDQLTVYLGLKTSFVQATLNTLLVLSVLALQAVWSYFREGDLTAGASNMVRYFSDQLKDYLKALRHAEKAFDERQPLYGVLSGHLQRVNGHTEGAVTELMTHLDSMDQEVSNFVNLVGQRSEETESLAEDSKQKAAANQKALEDVSSLIRQQNRQMENNREKVLAVLERSKSLEDSIELIKNVSSQTNLLALNASIEAARAGEHGRGFAVVADEVRDLSKQSEKAAEKISGEILQMVETIQEQFREELDEGLQDEEQQMLDKIAGQLEHLGSGYLQLIDQHGQLVGEMFNVSERFKDLVIKALSAIQFQDVSRQQIEQVIHGLECLLKSDMAMLDLLENPAQLPKKELHIDLDEYEKGYVMQDQRQTHKAAVGKEAEEAKQNQKAPTPDIELF</sequence>
<evidence type="ECO:0000256" key="2">
    <source>
        <dbReference type="ARBA" id="ARBA00023224"/>
    </source>
</evidence>
<feature type="transmembrane region" description="Helical" evidence="6">
    <location>
        <begin position="20"/>
        <end position="37"/>
    </location>
</feature>
<dbReference type="PANTHER" id="PTHR32089:SF112">
    <property type="entry name" value="LYSOZYME-LIKE PROTEIN-RELATED"/>
    <property type="match status" value="1"/>
</dbReference>
<dbReference type="InterPro" id="IPR004090">
    <property type="entry name" value="Chemotax_Me-accpt_rcpt"/>
</dbReference>
<dbReference type="STRING" id="1122252.SAMN05660443_1106"/>
<dbReference type="PROSITE" id="PS50111">
    <property type="entry name" value="CHEMOTAXIS_TRANSDUC_2"/>
    <property type="match status" value="1"/>
</dbReference>
<keyword evidence="6" id="KW-1133">Transmembrane helix</keyword>
<dbReference type="GO" id="GO:0007165">
    <property type="term" value="P:signal transduction"/>
    <property type="evidence" value="ECO:0007669"/>
    <property type="project" value="UniProtKB-KW"/>
</dbReference>
<dbReference type="GO" id="GO:0004888">
    <property type="term" value="F:transmembrane signaling receptor activity"/>
    <property type="evidence" value="ECO:0007669"/>
    <property type="project" value="InterPro"/>
</dbReference>
<evidence type="ECO:0000256" key="5">
    <source>
        <dbReference type="SAM" id="MobiDB-lite"/>
    </source>
</evidence>
<evidence type="ECO:0000256" key="4">
    <source>
        <dbReference type="PROSITE-ProRule" id="PRU00284"/>
    </source>
</evidence>
<evidence type="ECO:0000256" key="6">
    <source>
        <dbReference type="SAM" id="Phobius"/>
    </source>
</evidence>
<feature type="region of interest" description="Disordered" evidence="5">
    <location>
        <begin position="404"/>
        <end position="433"/>
    </location>
</feature>
<feature type="compositionally biased region" description="Basic and acidic residues" evidence="5">
    <location>
        <begin position="412"/>
        <end position="421"/>
    </location>
</feature>
<evidence type="ECO:0000313" key="9">
    <source>
        <dbReference type="Proteomes" id="UP000199058"/>
    </source>
</evidence>
<dbReference type="Proteomes" id="UP000199058">
    <property type="component" value="Unassembled WGS sequence"/>
</dbReference>
<protein>
    <submittedName>
        <fullName evidence="8">Methyl-accepting chemotaxis protein</fullName>
    </submittedName>
</protein>
<keyword evidence="2 4" id="KW-0807">Transducer</keyword>
<dbReference type="PRINTS" id="PR00260">
    <property type="entry name" value="CHEMTRNSDUCR"/>
</dbReference>
<evidence type="ECO:0000313" key="8">
    <source>
        <dbReference type="EMBL" id="SFC00584.1"/>
    </source>
</evidence>
<dbReference type="SUPFAM" id="SSF58104">
    <property type="entry name" value="Methyl-accepting chemotaxis protein (MCP) signaling domain"/>
    <property type="match status" value="1"/>
</dbReference>
<dbReference type="Gene3D" id="1.10.287.950">
    <property type="entry name" value="Methyl-accepting chemotaxis protein"/>
    <property type="match status" value="1"/>
</dbReference>
<organism evidence="8 9">
    <name type="scientific">Marinospirillum celere</name>
    <dbReference type="NCBI Taxonomy" id="1122252"/>
    <lineage>
        <taxon>Bacteria</taxon>
        <taxon>Pseudomonadati</taxon>
        <taxon>Pseudomonadota</taxon>
        <taxon>Gammaproteobacteria</taxon>
        <taxon>Oceanospirillales</taxon>
        <taxon>Oceanospirillaceae</taxon>
        <taxon>Marinospirillum</taxon>
    </lineage>
</organism>
<dbReference type="SMART" id="SM00283">
    <property type="entry name" value="MA"/>
    <property type="match status" value="1"/>
</dbReference>
<dbReference type="OrthoDB" id="9816265at2"/>
<dbReference type="RefSeq" id="WP_091960397.1">
    <property type="nucleotide sequence ID" value="NZ_FOLH01000002.1"/>
</dbReference>
<accession>A0A1I1FMM9</accession>
<dbReference type="GO" id="GO:0016020">
    <property type="term" value="C:membrane"/>
    <property type="evidence" value="ECO:0007669"/>
    <property type="project" value="UniProtKB-SubCell"/>
</dbReference>
<keyword evidence="9" id="KW-1185">Reference proteome</keyword>
<dbReference type="PANTHER" id="PTHR32089">
    <property type="entry name" value="METHYL-ACCEPTING CHEMOTAXIS PROTEIN MCPB"/>
    <property type="match status" value="1"/>
</dbReference>
<name>A0A1I1FMM9_9GAMM</name>
<keyword evidence="6" id="KW-0472">Membrane</keyword>
<evidence type="ECO:0000259" key="7">
    <source>
        <dbReference type="PROSITE" id="PS50111"/>
    </source>
</evidence>
<keyword evidence="6" id="KW-0812">Transmembrane</keyword>
<evidence type="ECO:0000256" key="1">
    <source>
        <dbReference type="ARBA" id="ARBA00004370"/>
    </source>
</evidence>
<dbReference type="EMBL" id="FOLH01000002">
    <property type="protein sequence ID" value="SFC00584.1"/>
    <property type="molecule type" value="Genomic_DNA"/>
</dbReference>
<dbReference type="Pfam" id="PF00015">
    <property type="entry name" value="MCPsignal"/>
    <property type="match status" value="1"/>
</dbReference>